<evidence type="ECO:0000313" key="5">
    <source>
        <dbReference type="EnsemblPlants" id="OMERI01G33900.2"/>
    </source>
</evidence>
<dbReference type="Pfam" id="PF13812">
    <property type="entry name" value="PPR_3"/>
    <property type="match status" value="1"/>
</dbReference>
<accession>A0A0E0CA47</accession>
<sequence>MPARVIAWQAVGCRQAVGYDAEGQYASELSIITYSLLADGYGKAGKMSNNEGGKFPTSAMTYNMLIAGFFVLGANGALSDMKERGLEPTKMLAWEKAGLEVDVRTYGVLVHALYMEGHMKDARKLFQSMDQKGVEPGNRRELIQGSEVDHGNEAEGFDSKFRKEAEALLDDMVRAGLQTSEPICQFTECQGKIERFVVVVVVRMCLCR</sequence>
<dbReference type="HOGENOM" id="CLU_1322745_0_0_1"/>
<protein>
    <recommendedName>
        <fullName evidence="7">Pentacotripeptide-repeat region of PRORP domain-containing protein</fullName>
    </recommendedName>
</protein>
<dbReference type="PROSITE" id="PS51375">
    <property type="entry name" value="PPR"/>
    <property type="match status" value="1"/>
</dbReference>
<dbReference type="Gramene" id="OMERI01G33900.2">
    <property type="protein sequence ID" value="OMERI01G33900.2"/>
    <property type="gene ID" value="OMERI01G33900"/>
</dbReference>
<dbReference type="PANTHER" id="PTHR47447:SF24">
    <property type="entry name" value="PENTATRICOPEPTIDE REPEAT-CONTAINING PROTEIN"/>
    <property type="match status" value="1"/>
</dbReference>
<dbReference type="InterPro" id="IPR011990">
    <property type="entry name" value="TPR-like_helical_dom_sf"/>
</dbReference>
<dbReference type="Pfam" id="PF01535">
    <property type="entry name" value="PPR"/>
    <property type="match status" value="1"/>
</dbReference>
<evidence type="ECO:0000256" key="2">
    <source>
        <dbReference type="ARBA" id="ARBA00022737"/>
    </source>
</evidence>
<evidence type="ECO:0000256" key="1">
    <source>
        <dbReference type="ARBA" id="ARBA00007626"/>
    </source>
</evidence>
<keyword evidence="3" id="KW-0809">Transit peptide</keyword>
<dbReference type="EnsemblPlants" id="OMERI01G33900.2">
    <property type="protein sequence ID" value="OMERI01G33900.2"/>
    <property type="gene ID" value="OMERI01G33900"/>
</dbReference>
<reference evidence="5" key="1">
    <citation type="submission" date="2015-04" db="UniProtKB">
        <authorList>
            <consortium name="EnsemblPlants"/>
        </authorList>
    </citation>
    <scope>IDENTIFICATION</scope>
</reference>
<evidence type="ECO:0008006" key="7">
    <source>
        <dbReference type="Google" id="ProtNLM"/>
    </source>
</evidence>
<dbReference type="NCBIfam" id="TIGR00756">
    <property type="entry name" value="PPR"/>
    <property type="match status" value="1"/>
</dbReference>
<reference evidence="5" key="2">
    <citation type="submission" date="2018-05" db="EMBL/GenBank/DDBJ databases">
        <title>OmerRS3 (Oryza meridionalis Reference Sequence Version 3).</title>
        <authorList>
            <person name="Zhang J."/>
            <person name="Kudrna D."/>
            <person name="Lee S."/>
            <person name="Talag J."/>
            <person name="Welchert J."/>
            <person name="Wing R.A."/>
        </authorList>
    </citation>
    <scope>NUCLEOTIDE SEQUENCE [LARGE SCALE GENOMIC DNA]</scope>
    <source>
        <strain evidence="5">OR44</strain>
    </source>
</reference>
<evidence type="ECO:0000256" key="3">
    <source>
        <dbReference type="ARBA" id="ARBA00022946"/>
    </source>
</evidence>
<dbReference type="AlphaFoldDB" id="A0A0E0CA47"/>
<evidence type="ECO:0000313" key="6">
    <source>
        <dbReference type="Proteomes" id="UP000008021"/>
    </source>
</evidence>
<dbReference type="EnsemblPlants" id="OMERI01G33900.1">
    <property type="protein sequence ID" value="OMERI01G33900.1"/>
    <property type="gene ID" value="OMERI01G33900"/>
</dbReference>
<name>A0A0E0CA47_9ORYZ</name>
<comment type="similarity">
    <text evidence="1">Belongs to the PPR family. P subfamily.</text>
</comment>
<dbReference type="Gene3D" id="1.25.40.10">
    <property type="entry name" value="Tetratricopeptide repeat domain"/>
    <property type="match status" value="1"/>
</dbReference>
<keyword evidence="2" id="KW-0677">Repeat</keyword>
<keyword evidence="6" id="KW-1185">Reference proteome</keyword>
<organism evidence="5">
    <name type="scientific">Oryza meridionalis</name>
    <dbReference type="NCBI Taxonomy" id="40149"/>
    <lineage>
        <taxon>Eukaryota</taxon>
        <taxon>Viridiplantae</taxon>
        <taxon>Streptophyta</taxon>
        <taxon>Embryophyta</taxon>
        <taxon>Tracheophyta</taxon>
        <taxon>Spermatophyta</taxon>
        <taxon>Magnoliopsida</taxon>
        <taxon>Liliopsida</taxon>
        <taxon>Poales</taxon>
        <taxon>Poaceae</taxon>
        <taxon>BOP clade</taxon>
        <taxon>Oryzoideae</taxon>
        <taxon>Oryzeae</taxon>
        <taxon>Oryzinae</taxon>
        <taxon>Oryza</taxon>
    </lineage>
</organism>
<proteinExistence type="inferred from homology"/>
<dbReference type="Gramene" id="OMERI01G33900.1">
    <property type="protein sequence ID" value="OMERI01G33900.1"/>
    <property type="gene ID" value="OMERI01G33900"/>
</dbReference>
<feature type="repeat" description="PPR" evidence="4">
    <location>
        <begin position="102"/>
        <end position="136"/>
    </location>
</feature>
<dbReference type="PANTHER" id="PTHR47447">
    <property type="entry name" value="OS03G0856100 PROTEIN"/>
    <property type="match status" value="1"/>
</dbReference>
<evidence type="ECO:0000256" key="4">
    <source>
        <dbReference type="PROSITE-ProRule" id="PRU00708"/>
    </source>
</evidence>
<dbReference type="eggNOG" id="KOG4197">
    <property type="taxonomic scope" value="Eukaryota"/>
</dbReference>
<dbReference type="Proteomes" id="UP000008021">
    <property type="component" value="Chromosome 1"/>
</dbReference>
<dbReference type="InterPro" id="IPR002885">
    <property type="entry name" value="PPR_rpt"/>
</dbReference>